<dbReference type="EMBL" id="CP042430">
    <property type="protein sequence ID" value="QEC50729.1"/>
    <property type="molecule type" value="Genomic_DNA"/>
</dbReference>
<feature type="domain" description="HTH asnC-type" evidence="4">
    <location>
        <begin position="3"/>
        <end position="64"/>
    </location>
</feature>
<dbReference type="SUPFAM" id="SSF54909">
    <property type="entry name" value="Dimeric alpha+beta barrel"/>
    <property type="match status" value="1"/>
</dbReference>
<evidence type="ECO:0000259" key="4">
    <source>
        <dbReference type="PROSITE" id="PS50956"/>
    </source>
</evidence>
<dbReference type="KEGG" id="bsol:FSW04_10705"/>
<dbReference type="SUPFAM" id="SSF46785">
    <property type="entry name" value="Winged helix' DNA-binding domain"/>
    <property type="match status" value="1"/>
</dbReference>
<keyword evidence="6" id="KW-1185">Reference proteome</keyword>
<dbReference type="SMART" id="SM00344">
    <property type="entry name" value="HTH_ASNC"/>
    <property type="match status" value="1"/>
</dbReference>
<dbReference type="InterPro" id="IPR019887">
    <property type="entry name" value="Tscrpt_reg_AsnC/Lrp_C"/>
</dbReference>
<evidence type="ECO:0000256" key="1">
    <source>
        <dbReference type="ARBA" id="ARBA00023015"/>
    </source>
</evidence>
<evidence type="ECO:0000256" key="2">
    <source>
        <dbReference type="ARBA" id="ARBA00023125"/>
    </source>
</evidence>
<dbReference type="InterPro" id="IPR019888">
    <property type="entry name" value="Tscrpt_reg_AsnC-like"/>
</dbReference>
<dbReference type="PANTHER" id="PTHR30154">
    <property type="entry name" value="LEUCINE-RESPONSIVE REGULATORY PROTEIN"/>
    <property type="match status" value="1"/>
</dbReference>
<dbReference type="PANTHER" id="PTHR30154:SF45">
    <property type="entry name" value="TRANSCRIPTIONAL REGULATORY PROTEIN (PROBABLY ASNC-FAMILY)-RELATED"/>
    <property type="match status" value="1"/>
</dbReference>
<dbReference type="Pfam" id="PF13404">
    <property type="entry name" value="HTH_AsnC-type"/>
    <property type="match status" value="1"/>
</dbReference>
<dbReference type="Gene3D" id="1.10.10.10">
    <property type="entry name" value="Winged helix-like DNA-binding domain superfamily/Winged helix DNA-binding domain"/>
    <property type="match status" value="1"/>
</dbReference>
<dbReference type="PROSITE" id="PS50956">
    <property type="entry name" value="HTH_ASNC_2"/>
    <property type="match status" value="1"/>
</dbReference>
<organism evidence="5 6">
    <name type="scientific">Baekduia soli</name>
    <dbReference type="NCBI Taxonomy" id="496014"/>
    <lineage>
        <taxon>Bacteria</taxon>
        <taxon>Bacillati</taxon>
        <taxon>Actinomycetota</taxon>
        <taxon>Thermoleophilia</taxon>
        <taxon>Solirubrobacterales</taxon>
        <taxon>Baekduiaceae</taxon>
        <taxon>Baekduia</taxon>
    </lineage>
</organism>
<dbReference type="RefSeq" id="WP_146923656.1">
    <property type="nucleotide sequence ID" value="NZ_CP042430.1"/>
</dbReference>
<dbReference type="Proteomes" id="UP000321805">
    <property type="component" value="Chromosome"/>
</dbReference>
<dbReference type="GO" id="GO:0043200">
    <property type="term" value="P:response to amino acid"/>
    <property type="evidence" value="ECO:0007669"/>
    <property type="project" value="TreeGrafter"/>
</dbReference>
<sequence>MRVDDTDRKILAALVEDGRSTYDEIGRRASLSAPAVKRRVDRLRERGVLRGFTALVDPAALGASTEALIELFYAPGIGLDRVRESLRPLPEVVEAWSITGDADCIVRVRARDPQDLERVIMELQREASVVRTRSQVVMSRLIERRD</sequence>
<dbReference type="PRINTS" id="PR00033">
    <property type="entry name" value="HTHASNC"/>
</dbReference>
<protein>
    <submittedName>
        <fullName evidence="5">Lrp/AsnC family transcriptional regulator</fullName>
    </submittedName>
</protein>
<evidence type="ECO:0000313" key="6">
    <source>
        <dbReference type="Proteomes" id="UP000321805"/>
    </source>
</evidence>
<gene>
    <name evidence="5" type="ORF">FSW04_10705</name>
</gene>
<dbReference type="AlphaFoldDB" id="A0A5B8UBZ3"/>
<name>A0A5B8UBZ3_9ACTN</name>
<reference evidence="5 6" key="1">
    <citation type="journal article" date="2018" name="J. Microbiol.">
        <title>Baekduia soli gen. nov., sp. nov., a novel bacterium isolated from the soil of Baekdu Mountain and proposal of a novel family name, Baekduiaceae fam. nov.</title>
        <authorList>
            <person name="An D.S."/>
            <person name="Siddiqi M.Z."/>
            <person name="Kim K.H."/>
            <person name="Yu H.S."/>
            <person name="Im W.T."/>
        </authorList>
    </citation>
    <scope>NUCLEOTIDE SEQUENCE [LARGE SCALE GENOMIC DNA]</scope>
    <source>
        <strain evidence="5 6">BR7-21</strain>
    </source>
</reference>
<dbReference type="Pfam" id="PF01037">
    <property type="entry name" value="AsnC_trans_reg"/>
    <property type="match status" value="1"/>
</dbReference>
<dbReference type="OrthoDB" id="4379331at2"/>
<dbReference type="Gene3D" id="3.30.70.920">
    <property type="match status" value="1"/>
</dbReference>
<dbReference type="InterPro" id="IPR011008">
    <property type="entry name" value="Dimeric_a/b-barrel"/>
</dbReference>
<proteinExistence type="predicted"/>
<dbReference type="GO" id="GO:0043565">
    <property type="term" value="F:sequence-specific DNA binding"/>
    <property type="evidence" value="ECO:0007669"/>
    <property type="project" value="InterPro"/>
</dbReference>
<keyword evidence="1" id="KW-0805">Transcription regulation</keyword>
<evidence type="ECO:0000256" key="3">
    <source>
        <dbReference type="ARBA" id="ARBA00023163"/>
    </source>
</evidence>
<keyword evidence="3" id="KW-0804">Transcription</keyword>
<dbReference type="InterPro" id="IPR000485">
    <property type="entry name" value="AsnC-type_HTH_dom"/>
</dbReference>
<evidence type="ECO:0000313" key="5">
    <source>
        <dbReference type="EMBL" id="QEC50729.1"/>
    </source>
</evidence>
<dbReference type="InterPro" id="IPR036388">
    <property type="entry name" value="WH-like_DNA-bd_sf"/>
</dbReference>
<keyword evidence="2" id="KW-0238">DNA-binding</keyword>
<dbReference type="InterPro" id="IPR036390">
    <property type="entry name" value="WH_DNA-bd_sf"/>
</dbReference>
<accession>A0A5B8UBZ3</accession>
<dbReference type="GO" id="GO:0005829">
    <property type="term" value="C:cytosol"/>
    <property type="evidence" value="ECO:0007669"/>
    <property type="project" value="TreeGrafter"/>
</dbReference>